<feature type="chain" id="PRO_5002784050" evidence="11">
    <location>
        <begin position="32"/>
        <end position="646"/>
    </location>
</feature>
<accession>B2VI08</accession>
<dbReference type="Gene3D" id="3.30.1370.120">
    <property type="match status" value="3"/>
</dbReference>
<evidence type="ECO:0000259" key="13">
    <source>
        <dbReference type="Pfam" id="PF03958"/>
    </source>
</evidence>
<dbReference type="KEGG" id="eta:ETA_07920"/>
<evidence type="ECO:0000259" key="12">
    <source>
        <dbReference type="Pfam" id="PF00263"/>
    </source>
</evidence>
<dbReference type="OrthoDB" id="9779724at2"/>
<dbReference type="InterPro" id="IPR004845">
    <property type="entry name" value="T2SS_GspD_CS"/>
</dbReference>
<evidence type="ECO:0000259" key="14">
    <source>
        <dbReference type="Pfam" id="PF21305"/>
    </source>
</evidence>
<gene>
    <name evidence="15" type="primary">outD</name>
    <name evidence="15" type="ordered locus">ETA_07920</name>
</gene>
<dbReference type="Pfam" id="PF00263">
    <property type="entry name" value="Secretin"/>
    <property type="match status" value="1"/>
</dbReference>
<evidence type="ECO:0000256" key="2">
    <source>
        <dbReference type="ARBA" id="ARBA00006980"/>
    </source>
</evidence>
<dbReference type="GO" id="GO:0015627">
    <property type="term" value="C:type II protein secretion system complex"/>
    <property type="evidence" value="ECO:0007669"/>
    <property type="project" value="InterPro"/>
</dbReference>
<keyword evidence="9" id="KW-0998">Cell outer membrane</keyword>
<evidence type="ECO:0000313" key="15">
    <source>
        <dbReference type="EMBL" id="CAO95838.1"/>
    </source>
</evidence>
<organism evidence="15 16">
    <name type="scientific">Erwinia tasmaniensis (strain DSM 17950 / CFBP 7177 / CIP 109463 / NCPPB 4357 / Et1/99)</name>
    <dbReference type="NCBI Taxonomy" id="465817"/>
    <lineage>
        <taxon>Bacteria</taxon>
        <taxon>Pseudomonadati</taxon>
        <taxon>Pseudomonadota</taxon>
        <taxon>Gammaproteobacteria</taxon>
        <taxon>Enterobacterales</taxon>
        <taxon>Erwiniaceae</taxon>
        <taxon>Erwinia</taxon>
    </lineage>
</organism>
<dbReference type="Pfam" id="PF21305">
    <property type="entry name" value="type_II_gspD_N0"/>
    <property type="match status" value="1"/>
</dbReference>
<feature type="domain" description="NolW-like" evidence="13">
    <location>
        <begin position="199"/>
        <end position="265"/>
    </location>
</feature>
<feature type="domain" description="Type II/III secretion system secretin-like" evidence="12">
    <location>
        <begin position="421"/>
        <end position="584"/>
    </location>
</feature>
<evidence type="ECO:0000256" key="10">
    <source>
        <dbReference type="RuleBase" id="RU004004"/>
    </source>
</evidence>
<dbReference type="InterPro" id="IPR013356">
    <property type="entry name" value="T2SS_GspD"/>
</dbReference>
<sequence>MKLMNSHRPASARRLPLLLLICSLFSSSVQAEGYQASFKNTEIEEFINTVSKSLNKTIIIDPTVKGKISVRSYETLDADQYYQFFLSVLEVYGYTAISMDNGVLKIIPSKSAKGAAVPFVTGGASVSGDEIITRVVPLQFVAAKDLAPLLRQLNDAAAGSVVHYDPSNVLLMTGRAAVISQLMAIVENIDLPEDTTVNTVKLQWASAPQVAEILNSIKGDNKTAGGNKSFAKAVADTRTNSVLLTGDELARQQLIDAARNLDEEKDHSSNSKVFYLKHAKAENLLEVLSGVSGSIQDKAESKTASPVAMSKDIVVKADTYTNSLIINAPPDVMGDLEDIINRLDISRAQVQVEAIIVEVQDADGLALGVQWFNQHGGGTQFPAADAPVSHLIGSTVAETLSKTNGLAAGFYHGNWAGLFNALQTNSLNNILATPSIVTLDNMEAEFTVGQDVPILTGSQTTSGDGVFNSVDRKSVGIKLKVKPQINEGDSVLMEIEQEVSSVAEQSSVDPLGATFNTRLVKNAVLVQSGKTVVVGGLLDTTHSNVESSVPLLGKIPFIGGLFRYTSDKKSKRNLMLFIRPTIIRQQDSFDLTSGGKLKNFRETLSEEEGDKRIGKAIDENLSGKQSNQALMETQKQIADFYRKQPR</sequence>
<evidence type="ECO:0000256" key="8">
    <source>
        <dbReference type="ARBA" id="ARBA00023136"/>
    </source>
</evidence>
<keyword evidence="6 11" id="KW-0732">Signal</keyword>
<dbReference type="InterPro" id="IPR038591">
    <property type="entry name" value="NolW-like_sf"/>
</dbReference>
<evidence type="ECO:0000313" key="16">
    <source>
        <dbReference type="Proteomes" id="UP000001726"/>
    </source>
</evidence>
<dbReference type="GO" id="GO:0009279">
    <property type="term" value="C:cell outer membrane"/>
    <property type="evidence" value="ECO:0007669"/>
    <property type="project" value="UniProtKB-SubCell"/>
</dbReference>
<evidence type="ECO:0000256" key="4">
    <source>
        <dbReference type="ARBA" id="ARBA00022452"/>
    </source>
</evidence>
<dbReference type="Pfam" id="PF03958">
    <property type="entry name" value="Secretin_N"/>
    <property type="match status" value="3"/>
</dbReference>
<dbReference type="GO" id="GO:0015628">
    <property type="term" value="P:protein secretion by the type II secretion system"/>
    <property type="evidence" value="ECO:0007669"/>
    <property type="project" value="InterPro"/>
</dbReference>
<reference evidence="15 16" key="1">
    <citation type="journal article" date="2008" name="Environ. Microbiol.">
        <title>The genome of Erwinia tasmaniensis strain Et1/99, a non-pathogenic bacterium in the genus Erwinia.</title>
        <authorList>
            <person name="Kube M."/>
            <person name="Migdoll A.M."/>
            <person name="Mueller I."/>
            <person name="Kuhl H."/>
            <person name="Beck A."/>
            <person name="Reinhardt R."/>
            <person name="Geider K."/>
        </authorList>
    </citation>
    <scope>NUCLEOTIDE SEQUENCE [LARGE SCALE GENOMIC DNA]</scope>
    <source>
        <strain evidence="16">DSM 17950 / CFBP 7177 / CIP 109463 / NCPPB 4357 / Et1/99</strain>
    </source>
</reference>
<name>B2VI08_ERWT9</name>
<evidence type="ECO:0000256" key="7">
    <source>
        <dbReference type="ARBA" id="ARBA00022927"/>
    </source>
</evidence>
<feature type="domain" description="NolW-like" evidence="13">
    <location>
        <begin position="271"/>
        <end position="349"/>
    </location>
</feature>
<evidence type="ECO:0000256" key="9">
    <source>
        <dbReference type="ARBA" id="ARBA00023237"/>
    </source>
</evidence>
<dbReference type="eggNOG" id="COG1450">
    <property type="taxonomic scope" value="Bacteria"/>
</dbReference>
<dbReference type="InterPro" id="IPR005644">
    <property type="entry name" value="NolW-like"/>
</dbReference>
<dbReference type="PRINTS" id="PR00811">
    <property type="entry name" value="BCTERIALGSPD"/>
</dbReference>
<dbReference type="InterPro" id="IPR049371">
    <property type="entry name" value="GspD-like_N0"/>
</dbReference>
<dbReference type="RefSeq" id="WP_012440540.1">
    <property type="nucleotide sequence ID" value="NC_010694.1"/>
</dbReference>
<evidence type="ECO:0000256" key="3">
    <source>
        <dbReference type="ARBA" id="ARBA00022448"/>
    </source>
</evidence>
<comment type="similarity">
    <text evidence="2">Belongs to the bacterial secretin family. GSP D subfamily.</text>
</comment>
<dbReference type="InterPro" id="IPR004846">
    <property type="entry name" value="T2SS/T3SS_dom"/>
</dbReference>
<evidence type="ECO:0000256" key="6">
    <source>
        <dbReference type="ARBA" id="ARBA00022729"/>
    </source>
</evidence>
<dbReference type="NCBIfam" id="TIGR02517">
    <property type="entry name" value="type_II_gspD"/>
    <property type="match status" value="1"/>
</dbReference>
<protein>
    <submittedName>
        <fullName evidence="15">General secretion pathway protein D</fullName>
    </submittedName>
</protein>
<evidence type="ECO:0000256" key="1">
    <source>
        <dbReference type="ARBA" id="ARBA00004442"/>
    </source>
</evidence>
<keyword evidence="7" id="KW-0653">Protein transport</keyword>
<dbReference type="PANTHER" id="PTHR30332">
    <property type="entry name" value="PROBABLE GENERAL SECRETION PATHWAY PROTEIN D"/>
    <property type="match status" value="1"/>
</dbReference>
<dbReference type="Proteomes" id="UP000001726">
    <property type="component" value="Chromosome"/>
</dbReference>
<dbReference type="InterPro" id="IPR001775">
    <property type="entry name" value="GspD/PilQ"/>
</dbReference>
<feature type="signal peptide" evidence="11">
    <location>
        <begin position="1"/>
        <end position="31"/>
    </location>
</feature>
<evidence type="ECO:0000256" key="5">
    <source>
        <dbReference type="ARBA" id="ARBA00022692"/>
    </source>
</evidence>
<feature type="domain" description="NolW-like" evidence="13">
    <location>
        <begin position="133"/>
        <end position="193"/>
    </location>
</feature>
<keyword evidence="5" id="KW-0812">Transmembrane</keyword>
<keyword evidence="4" id="KW-1134">Transmembrane beta strand</keyword>
<keyword evidence="16" id="KW-1185">Reference proteome</keyword>
<dbReference type="PROSITE" id="PS00875">
    <property type="entry name" value="T2SP_D"/>
    <property type="match status" value="1"/>
</dbReference>
<evidence type="ECO:0000256" key="11">
    <source>
        <dbReference type="SAM" id="SignalP"/>
    </source>
</evidence>
<keyword evidence="3 10" id="KW-0813">Transport</keyword>
<dbReference type="EMBL" id="CU468135">
    <property type="protein sequence ID" value="CAO95838.1"/>
    <property type="molecule type" value="Genomic_DNA"/>
</dbReference>
<comment type="subcellular location">
    <subcellularLocation>
        <location evidence="1 10">Cell outer membrane</location>
    </subcellularLocation>
</comment>
<keyword evidence="8" id="KW-0472">Membrane</keyword>
<dbReference type="PANTHER" id="PTHR30332:SF24">
    <property type="entry name" value="SECRETIN GSPD-RELATED"/>
    <property type="match status" value="1"/>
</dbReference>
<feature type="domain" description="GspD-like N0" evidence="14">
    <location>
        <begin position="37"/>
        <end position="106"/>
    </location>
</feature>
<dbReference type="STRING" id="465817.ETA_07920"/>
<dbReference type="HOGENOM" id="CLU_006756_1_1_6"/>
<proteinExistence type="inferred from homology"/>
<dbReference type="InterPro" id="IPR050810">
    <property type="entry name" value="Bact_Secretion_Sys_Channel"/>
</dbReference>
<dbReference type="AlphaFoldDB" id="B2VI08"/>